<sequence>MSYVGDLMRRGIPVQVIIAGPTGSGKQTQSKIIAERLGIVHVSSGDIIKAGAQDGPVALKMAESYASSGTLVPDTLISAVMAHRLGQDDVLQKGWLMEGYPRNLQQAKSMEVSGFMPHVFVQLEIPEDVIHRRLEHRRKDPATGDEYHLLDDPPPEEDVALCERLVRDERDSHAEIERRLVRYKETIDELRSHFAAIIEVVNADQSVEDVTRDILAAVERHRFH</sequence>
<feature type="coiled-coil region" evidence="5">
    <location>
        <begin position="166"/>
        <end position="193"/>
    </location>
</feature>
<dbReference type="PRINTS" id="PR00094">
    <property type="entry name" value="ADENYLTKNASE"/>
</dbReference>
<dbReference type="PANTHER" id="PTHR23359">
    <property type="entry name" value="NUCLEOTIDE KINASE"/>
    <property type="match status" value="1"/>
</dbReference>
<dbReference type="CDD" id="cd01428">
    <property type="entry name" value="ADK"/>
    <property type="match status" value="1"/>
</dbReference>
<dbReference type="GO" id="GO:0006139">
    <property type="term" value="P:nucleobase-containing compound metabolic process"/>
    <property type="evidence" value="ECO:0007669"/>
    <property type="project" value="InterPro"/>
</dbReference>
<dbReference type="SUPFAM" id="SSF52540">
    <property type="entry name" value="P-loop containing nucleoside triphosphate hydrolases"/>
    <property type="match status" value="1"/>
</dbReference>
<dbReference type="VEuPathDB" id="TriTrypDB:TcIL3000_2_1430"/>
<dbReference type="Gene3D" id="3.40.50.300">
    <property type="entry name" value="P-loop containing nucleotide triphosphate hydrolases"/>
    <property type="match status" value="1"/>
</dbReference>
<evidence type="ECO:0000256" key="5">
    <source>
        <dbReference type="SAM" id="Coils"/>
    </source>
</evidence>
<dbReference type="InterPro" id="IPR027417">
    <property type="entry name" value="P-loop_NTPase"/>
</dbReference>
<evidence type="ECO:0000256" key="1">
    <source>
        <dbReference type="ARBA" id="ARBA00022679"/>
    </source>
</evidence>
<dbReference type="InterPro" id="IPR000850">
    <property type="entry name" value="Adenylat/UMP-CMP_kin"/>
</dbReference>
<comment type="similarity">
    <text evidence="4">Belongs to the adenylate kinase family.</text>
</comment>
<name>G0UJL2_TRYCI</name>
<dbReference type="EMBL" id="HE575315">
    <property type="protein sequence ID" value="CCC89565.1"/>
    <property type="molecule type" value="Genomic_DNA"/>
</dbReference>
<evidence type="ECO:0000313" key="6">
    <source>
        <dbReference type="EMBL" id="CCC89565.1"/>
    </source>
</evidence>
<dbReference type="Pfam" id="PF00406">
    <property type="entry name" value="ADK"/>
    <property type="match status" value="1"/>
</dbReference>
<dbReference type="AlphaFoldDB" id="G0UJL2"/>
<dbReference type="HAMAP" id="MF_00235">
    <property type="entry name" value="Adenylate_kinase_Adk"/>
    <property type="match status" value="1"/>
</dbReference>
<organism evidence="6">
    <name type="scientific">Trypanosoma congolense (strain IL3000)</name>
    <dbReference type="NCBI Taxonomy" id="1068625"/>
    <lineage>
        <taxon>Eukaryota</taxon>
        <taxon>Discoba</taxon>
        <taxon>Euglenozoa</taxon>
        <taxon>Kinetoplastea</taxon>
        <taxon>Metakinetoplastina</taxon>
        <taxon>Trypanosomatida</taxon>
        <taxon>Trypanosomatidae</taxon>
        <taxon>Trypanosoma</taxon>
        <taxon>Nannomonas</taxon>
    </lineage>
</organism>
<dbReference type="GO" id="GO:0019205">
    <property type="term" value="F:nucleobase-containing compound kinase activity"/>
    <property type="evidence" value="ECO:0007669"/>
    <property type="project" value="InterPro"/>
</dbReference>
<keyword evidence="3 4" id="KW-0418">Kinase</keyword>
<gene>
    <name evidence="6" type="ORF">TCIL3000_2_1430</name>
</gene>
<dbReference type="GO" id="GO:0005524">
    <property type="term" value="F:ATP binding"/>
    <property type="evidence" value="ECO:0007669"/>
    <property type="project" value="InterPro"/>
</dbReference>
<reference evidence="6" key="1">
    <citation type="journal article" date="2012" name="Proc. Natl. Acad. Sci. U.S.A.">
        <title>Antigenic diversity is generated by distinct evolutionary mechanisms in African trypanosome species.</title>
        <authorList>
            <person name="Jackson A.P."/>
            <person name="Berry A."/>
            <person name="Aslett M."/>
            <person name="Allison H.C."/>
            <person name="Burton P."/>
            <person name="Vavrova-Anderson J."/>
            <person name="Brown R."/>
            <person name="Browne H."/>
            <person name="Corton N."/>
            <person name="Hauser H."/>
            <person name="Gamble J."/>
            <person name="Gilderthorp R."/>
            <person name="Marcello L."/>
            <person name="McQuillan J."/>
            <person name="Otto T.D."/>
            <person name="Quail M.A."/>
            <person name="Sanders M.J."/>
            <person name="van Tonder A."/>
            <person name="Ginger M.L."/>
            <person name="Field M.C."/>
            <person name="Barry J.D."/>
            <person name="Hertz-Fowler C."/>
            <person name="Berriman M."/>
        </authorList>
    </citation>
    <scope>NUCLEOTIDE SEQUENCE</scope>
    <source>
        <strain evidence="6">IL3000</strain>
    </source>
</reference>
<evidence type="ECO:0000256" key="2">
    <source>
        <dbReference type="ARBA" id="ARBA00022741"/>
    </source>
</evidence>
<keyword evidence="5" id="KW-0175">Coiled coil</keyword>
<keyword evidence="1 4" id="KW-0808">Transferase</keyword>
<evidence type="ECO:0000256" key="3">
    <source>
        <dbReference type="ARBA" id="ARBA00022777"/>
    </source>
</evidence>
<proteinExistence type="inferred from homology"/>
<protein>
    <submittedName>
        <fullName evidence="6">Uncharacterized protein TCIL3000_2_1430</fullName>
    </submittedName>
</protein>
<accession>G0UJL2</accession>
<evidence type="ECO:0000256" key="4">
    <source>
        <dbReference type="RuleBase" id="RU003330"/>
    </source>
</evidence>
<keyword evidence="2" id="KW-0547">Nucleotide-binding</keyword>